<evidence type="ECO:0000313" key="2">
    <source>
        <dbReference type="EMBL" id="SDG21521.1"/>
    </source>
</evidence>
<dbReference type="RefSeq" id="WP_092329088.1">
    <property type="nucleotide sequence ID" value="NZ_FNCP01000001.1"/>
</dbReference>
<proteinExistence type="predicted"/>
<protein>
    <submittedName>
        <fullName evidence="2">Uncharacterized protein</fullName>
    </submittedName>
</protein>
<name>A0A1G7SEY5_9FIRM</name>
<evidence type="ECO:0000256" key="1">
    <source>
        <dbReference type="SAM" id="MobiDB-lite"/>
    </source>
</evidence>
<dbReference type="AlphaFoldDB" id="A0A1G7SEY5"/>
<dbReference type="Proteomes" id="UP000198656">
    <property type="component" value="Unassembled WGS sequence"/>
</dbReference>
<feature type="compositionally biased region" description="Polar residues" evidence="1">
    <location>
        <begin position="20"/>
        <end position="30"/>
    </location>
</feature>
<dbReference type="STRING" id="1121419.SAMN05443529_101373"/>
<accession>A0A1G7SEY5</accession>
<evidence type="ECO:0000313" key="3">
    <source>
        <dbReference type="Proteomes" id="UP000198656"/>
    </source>
</evidence>
<reference evidence="3" key="1">
    <citation type="submission" date="2016-10" db="EMBL/GenBank/DDBJ databases">
        <authorList>
            <person name="Varghese N."/>
            <person name="Submissions S."/>
        </authorList>
    </citation>
    <scope>NUCLEOTIDE SEQUENCE [LARGE SCALE GENOMIC DNA]</scope>
    <source>
        <strain evidence="3">DSM 8344</strain>
    </source>
</reference>
<organism evidence="2 3">
    <name type="scientific">Desulfosporosinus hippei DSM 8344</name>
    <dbReference type="NCBI Taxonomy" id="1121419"/>
    <lineage>
        <taxon>Bacteria</taxon>
        <taxon>Bacillati</taxon>
        <taxon>Bacillota</taxon>
        <taxon>Clostridia</taxon>
        <taxon>Eubacteriales</taxon>
        <taxon>Desulfitobacteriaceae</taxon>
        <taxon>Desulfosporosinus</taxon>
    </lineage>
</organism>
<gene>
    <name evidence="2" type="ORF">SAMN05443529_101373</name>
</gene>
<dbReference type="EMBL" id="FNCP01000001">
    <property type="protein sequence ID" value="SDG21521.1"/>
    <property type="molecule type" value="Genomic_DNA"/>
</dbReference>
<sequence length="51" mass="5820">MDEKLIDKMKKLVEEKKLKSSQQGGPTKATQKIGEKRKGTKRRKVGGMFDK</sequence>
<feature type="region of interest" description="Disordered" evidence="1">
    <location>
        <begin position="14"/>
        <end position="51"/>
    </location>
</feature>
<keyword evidence="3" id="KW-1185">Reference proteome</keyword>